<dbReference type="InterPro" id="IPR050415">
    <property type="entry name" value="MRET"/>
</dbReference>
<dbReference type="PANTHER" id="PTHR47354:SF8">
    <property type="entry name" value="1,2-PHENYLACETYL-COA EPOXIDASE, SUBUNIT E"/>
    <property type="match status" value="1"/>
</dbReference>
<dbReference type="CDD" id="cd00207">
    <property type="entry name" value="fer2"/>
    <property type="match status" value="1"/>
</dbReference>
<dbReference type="InterPro" id="IPR012675">
    <property type="entry name" value="Beta-grasp_dom_sf"/>
</dbReference>
<dbReference type="Gene3D" id="3.40.50.80">
    <property type="entry name" value="Nucleotide-binding domain of ferredoxin-NADP reductase (FNR) module"/>
    <property type="match status" value="1"/>
</dbReference>
<evidence type="ECO:0000256" key="1">
    <source>
        <dbReference type="ARBA" id="ARBA00001974"/>
    </source>
</evidence>
<gene>
    <name evidence="12" type="primary">paaE</name>
    <name evidence="12" type="ORF">ACFYTH_05745</name>
</gene>
<dbReference type="Pfam" id="PF00970">
    <property type="entry name" value="FAD_binding_6"/>
    <property type="match status" value="1"/>
</dbReference>
<dbReference type="Gene3D" id="2.40.30.10">
    <property type="entry name" value="Translation factors"/>
    <property type="match status" value="1"/>
</dbReference>
<dbReference type="PANTHER" id="PTHR47354">
    <property type="entry name" value="NADH OXIDOREDUCTASE HCR"/>
    <property type="match status" value="1"/>
</dbReference>
<dbReference type="SUPFAM" id="SSF63380">
    <property type="entry name" value="Riboflavin synthase domain-like"/>
    <property type="match status" value="1"/>
</dbReference>
<dbReference type="InterPro" id="IPR017938">
    <property type="entry name" value="Riboflavin_synthase-like_b-brl"/>
</dbReference>
<dbReference type="SUPFAM" id="SSF52343">
    <property type="entry name" value="Ferredoxin reductase-like, C-terminal NADP-linked domain"/>
    <property type="match status" value="1"/>
</dbReference>
<dbReference type="Proteomes" id="UP001601521">
    <property type="component" value="Unassembled WGS sequence"/>
</dbReference>
<keyword evidence="6 12" id="KW-0560">Oxidoreductase</keyword>
<evidence type="ECO:0000256" key="5">
    <source>
        <dbReference type="ARBA" id="ARBA00022827"/>
    </source>
</evidence>
<keyword evidence="8" id="KW-0411">Iron-sulfur</keyword>
<feature type="domain" description="2Fe-2S ferredoxin-type" evidence="10">
    <location>
        <begin position="275"/>
        <end position="364"/>
    </location>
</feature>
<dbReference type="Gene3D" id="3.10.20.30">
    <property type="match status" value="1"/>
</dbReference>
<keyword evidence="2" id="KW-0285">Flavoprotein</keyword>
<dbReference type="InterPro" id="IPR036010">
    <property type="entry name" value="2Fe-2S_ferredoxin-like_sf"/>
</dbReference>
<dbReference type="PROSITE" id="PS51384">
    <property type="entry name" value="FAD_FR"/>
    <property type="match status" value="1"/>
</dbReference>
<dbReference type="InterPro" id="IPR039261">
    <property type="entry name" value="FNR_nucleotide-bd"/>
</dbReference>
<reference evidence="12 13" key="1">
    <citation type="submission" date="2024-10" db="EMBL/GenBank/DDBJ databases">
        <title>The Natural Products Discovery Center: Release of the First 8490 Sequenced Strains for Exploring Actinobacteria Biosynthetic Diversity.</title>
        <authorList>
            <person name="Kalkreuter E."/>
            <person name="Kautsar S.A."/>
            <person name="Yang D."/>
            <person name="Bader C.D."/>
            <person name="Teijaro C.N."/>
            <person name="Fluegel L."/>
            <person name="Davis C.M."/>
            <person name="Simpson J.R."/>
            <person name="Lauterbach L."/>
            <person name="Steele A.D."/>
            <person name="Gui C."/>
            <person name="Meng S."/>
            <person name="Li G."/>
            <person name="Viehrig K."/>
            <person name="Ye F."/>
            <person name="Su P."/>
            <person name="Kiefer A.F."/>
            <person name="Nichols A."/>
            <person name="Cepeda A.J."/>
            <person name="Yan W."/>
            <person name="Fan B."/>
            <person name="Jiang Y."/>
            <person name="Adhikari A."/>
            <person name="Zheng C.-J."/>
            <person name="Schuster L."/>
            <person name="Cowan T.M."/>
            <person name="Smanski M.J."/>
            <person name="Chevrette M.G."/>
            <person name="De Carvalho L.P.S."/>
            <person name="Shen B."/>
        </authorList>
    </citation>
    <scope>NUCLEOTIDE SEQUENCE [LARGE SCALE GENOMIC DNA]</scope>
    <source>
        <strain evidence="12 13">NPDC004550</strain>
    </source>
</reference>
<dbReference type="EC" id="1.14.13.149" evidence="12"/>
<name>A0ABW6NE74_9NOCA</name>
<comment type="caution">
    <text evidence="12">The sequence shown here is derived from an EMBL/GenBank/DDBJ whole genome shotgun (WGS) entry which is preliminary data.</text>
</comment>
<dbReference type="InterPro" id="IPR001709">
    <property type="entry name" value="Flavoprot_Pyr_Nucl_cyt_Rdtase"/>
</dbReference>
<dbReference type="GO" id="GO:0097266">
    <property type="term" value="F:phenylacetyl-CoA 1,2-epoxidase activity"/>
    <property type="evidence" value="ECO:0007669"/>
    <property type="project" value="UniProtKB-EC"/>
</dbReference>
<keyword evidence="7" id="KW-0408">Iron</keyword>
<dbReference type="RefSeq" id="WP_387249574.1">
    <property type="nucleotide sequence ID" value="NZ_JBIALX010000002.1"/>
</dbReference>
<organism evidence="12 13">
    <name type="scientific">Nocardia africana</name>
    <dbReference type="NCBI Taxonomy" id="134964"/>
    <lineage>
        <taxon>Bacteria</taxon>
        <taxon>Bacillati</taxon>
        <taxon>Actinomycetota</taxon>
        <taxon>Actinomycetes</taxon>
        <taxon>Mycobacteriales</taxon>
        <taxon>Nocardiaceae</taxon>
        <taxon>Nocardia</taxon>
    </lineage>
</organism>
<keyword evidence="13" id="KW-1185">Reference proteome</keyword>
<evidence type="ECO:0000256" key="9">
    <source>
        <dbReference type="SAM" id="MobiDB-lite"/>
    </source>
</evidence>
<dbReference type="InterPro" id="IPR011884">
    <property type="entry name" value="PaaE"/>
</dbReference>
<keyword evidence="4" id="KW-0479">Metal-binding</keyword>
<dbReference type="PRINTS" id="PR00371">
    <property type="entry name" value="FPNCR"/>
</dbReference>
<dbReference type="PROSITE" id="PS00197">
    <property type="entry name" value="2FE2S_FER_1"/>
    <property type="match status" value="1"/>
</dbReference>
<evidence type="ECO:0000256" key="6">
    <source>
        <dbReference type="ARBA" id="ARBA00023002"/>
    </source>
</evidence>
<evidence type="ECO:0000313" key="13">
    <source>
        <dbReference type="Proteomes" id="UP001601521"/>
    </source>
</evidence>
<evidence type="ECO:0000256" key="8">
    <source>
        <dbReference type="ARBA" id="ARBA00023014"/>
    </source>
</evidence>
<evidence type="ECO:0000259" key="11">
    <source>
        <dbReference type="PROSITE" id="PS51384"/>
    </source>
</evidence>
<dbReference type="InterPro" id="IPR001041">
    <property type="entry name" value="2Fe-2S_ferredoxin-type"/>
</dbReference>
<dbReference type="InterPro" id="IPR008333">
    <property type="entry name" value="Cbr1-like_FAD-bd_dom"/>
</dbReference>
<dbReference type="CDD" id="cd06214">
    <property type="entry name" value="PA_degradation_oxidoreductase_like"/>
    <property type="match status" value="1"/>
</dbReference>
<dbReference type="Pfam" id="PF00111">
    <property type="entry name" value="Fer2"/>
    <property type="match status" value="1"/>
</dbReference>
<comment type="cofactor">
    <cofactor evidence="1">
        <name>FAD</name>
        <dbReference type="ChEBI" id="CHEBI:57692"/>
    </cofactor>
</comment>
<keyword evidence="5" id="KW-0274">FAD</keyword>
<dbReference type="InterPro" id="IPR006058">
    <property type="entry name" value="2Fe2S_fd_BS"/>
</dbReference>
<evidence type="ECO:0000259" key="10">
    <source>
        <dbReference type="PROSITE" id="PS51085"/>
    </source>
</evidence>
<proteinExistence type="predicted"/>
<evidence type="ECO:0000256" key="3">
    <source>
        <dbReference type="ARBA" id="ARBA00022714"/>
    </source>
</evidence>
<dbReference type="InterPro" id="IPR017927">
    <property type="entry name" value="FAD-bd_FR_type"/>
</dbReference>
<sequence length="364" mass="39815">MTTATERPAPAQRTTAFHTLTVSAVERLCDDAVAVTFAVPDDLRERFVFRPGQFLTLRREVDGVEQRRSYSICSPIGQAPRVGVREVSAGLFSSWLVREVAPGDRVEVQEPTGTFTADPEVTGRHLLIGAGSGITPLLSIAASVLTDPAAHVTLVYGNRRTRSVMFADEIADLKDRYGPRLSVIHALSREPRDVELFSGRLDAQRIRAILTELVPIDALDHTWLCGPLGMVTDAASVLEDLGVDNTSIHRELFYVGETPPPPDRHPESEGTGPTSRVTITLDGRSTTADLPRDRTILDAAEQVRSDLPFACKGGVCGTCRAQIRDGQADMRRNYALEDDEVDAGFVLTCQTYPISETLTVDFDR</sequence>
<dbReference type="NCBIfam" id="TIGR02160">
    <property type="entry name" value="PA_CoA_Oxy5"/>
    <property type="match status" value="1"/>
</dbReference>
<protein>
    <submittedName>
        <fullName evidence="12">1,2-phenylacetyl-CoA epoxidase subunit PaaE</fullName>
        <ecNumber evidence="12">1.14.13.149</ecNumber>
    </submittedName>
</protein>
<evidence type="ECO:0000256" key="7">
    <source>
        <dbReference type="ARBA" id="ARBA00023004"/>
    </source>
</evidence>
<evidence type="ECO:0000256" key="2">
    <source>
        <dbReference type="ARBA" id="ARBA00022630"/>
    </source>
</evidence>
<dbReference type="InterPro" id="IPR001433">
    <property type="entry name" value="OxRdtase_FAD/NAD-bd"/>
</dbReference>
<feature type="region of interest" description="Disordered" evidence="9">
    <location>
        <begin position="256"/>
        <end position="277"/>
    </location>
</feature>
<dbReference type="Pfam" id="PF00175">
    <property type="entry name" value="NAD_binding_1"/>
    <property type="match status" value="1"/>
</dbReference>
<dbReference type="PROSITE" id="PS51085">
    <property type="entry name" value="2FE2S_FER_2"/>
    <property type="match status" value="1"/>
</dbReference>
<dbReference type="SUPFAM" id="SSF54292">
    <property type="entry name" value="2Fe-2S ferredoxin-like"/>
    <property type="match status" value="1"/>
</dbReference>
<keyword evidence="3" id="KW-0001">2Fe-2S</keyword>
<accession>A0ABW6NE74</accession>
<dbReference type="EMBL" id="JBIALX010000002">
    <property type="protein sequence ID" value="MFF0452857.1"/>
    <property type="molecule type" value="Genomic_DNA"/>
</dbReference>
<feature type="domain" description="FAD-binding FR-type" evidence="11">
    <location>
        <begin position="15"/>
        <end position="118"/>
    </location>
</feature>
<evidence type="ECO:0000313" key="12">
    <source>
        <dbReference type="EMBL" id="MFF0452857.1"/>
    </source>
</evidence>
<evidence type="ECO:0000256" key="4">
    <source>
        <dbReference type="ARBA" id="ARBA00022723"/>
    </source>
</evidence>